<dbReference type="EMBL" id="BPQB01000112">
    <property type="protein sequence ID" value="GJE99554.1"/>
    <property type="molecule type" value="Genomic_DNA"/>
</dbReference>
<evidence type="ECO:0008006" key="3">
    <source>
        <dbReference type="Google" id="ProtNLM"/>
    </source>
</evidence>
<comment type="caution">
    <text evidence="1">The sequence shown here is derived from an EMBL/GenBank/DDBJ whole genome shotgun (WGS) entry which is preliminary data.</text>
</comment>
<proteinExistence type="predicted"/>
<sequence>MSLFSLPNELFFHVQSALKAVLIARFVKLHPSTAALYDTLAPAFWRRLCHKSELRARNSDAHASSCDVAVRNAPGLALTRAAKSHSYRKMNVSWLSCAYEPGPDSAAPVGDDTGVPF</sequence>
<keyword evidence="2" id="KW-1185">Reference proteome</keyword>
<name>A0A9P3GSH8_9APHY</name>
<gene>
    <name evidence="1" type="ORF">PsYK624_158210</name>
</gene>
<organism evidence="1 2">
    <name type="scientific">Phanerochaete sordida</name>
    <dbReference type="NCBI Taxonomy" id="48140"/>
    <lineage>
        <taxon>Eukaryota</taxon>
        <taxon>Fungi</taxon>
        <taxon>Dikarya</taxon>
        <taxon>Basidiomycota</taxon>
        <taxon>Agaricomycotina</taxon>
        <taxon>Agaricomycetes</taxon>
        <taxon>Polyporales</taxon>
        <taxon>Phanerochaetaceae</taxon>
        <taxon>Phanerochaete</taxon>
    </lineage>
</organism>
<accession>A0A9P3GSH8</accession>
<dbReference type="Proteomes" id="UP000703269">
    <property type="component" value="Unassembled WGS sequence"/>
</dbReference>
<evidence type="ECO:0000313" key="1">
    <source>
        <dbReference type="EMBL" id="GJE99554.1"/>
    </source>
</evidence>
<evidence type="ECO:0000313" key="2">
    <source>
        <dbReference type="Proteomes" id="UP000703269"/>
    </source>
</evidence>
<protein>
    <recommendedName>
        <fullName evidence="3">F-box domain-containing protein</fullName>
    </recommendedName>
</protein>
<reference evidence="1 2" key="1">
    <citation type="submission" date="2021-08" db="EMBL/GenBank/DDBJ databases">
        <title>Draft Genome Sequence of Phanerochaete sordida strain YK-624.</title>
        <authorList>
            <person name="Mori T."/>
            <person name="Dohra H."/>
            <person name="Suzuki T."/>
            <person name="Kawagishi H."/>
            <person name="Hirai H."/>
        </authorList>
    </citation>
    <scope>NUCLEOTIDE SEQUENCE [LARGE SCALE GENOMIC DNA]</scope>
    <source>
        <strain evidence="1 2">YK-624</strain>
    </source>
</reference>
<dbReference type="AlphaFoldDB" id="A0A9P3GSH8"/>